<name>A0A078A8K7_STYLE</name>
<dbReference type="Proteomes" id="UP000039865">
    <property type="component" value="Unassembled WGS sequence"/>
</dbReference>
<keyword evidence="2" id="KW-1185">Reference proteome</keyword>
<gene>
    <name evidence="1" type="primary">Contig5378.g5750</name>
    <name evidence="1" type="ORF">STYLEM_7539</name>
</gene>
<organism evidence="1 2">
    <name type="scientific">Stylonychia lemnae</name>
    <name type="common">Ciliate</name>
    <dbReference type="NCBI Taxonomy" id="5949"/>
    <lineage>
        <taxon>Eukaryota</taxon>
        <taxon>Sar</taxon>
        <taxon>Alveolata</taxon>
        <taxon>Ciliophora</taxon>
        <taxon>Intramacronucleata</taxon>
        <taxon>Spirotrichea</taxon>
        <taxon>Stichotrichia</taxon>
        <taxon>Sporadotrichida</taxon>
        <taxon>Oxytrichidae</taxon>
        <taxon>Stylonychinae</taxon>
        <taxon>Stylonychia</taxon>
    </lineage>
</organism>
<dbReference type="EMBL" id="CCKQ01007202">
    <property type="protein sequence ID" value="CDW78559.1"/>
    <property type="molecule type" value="Genomic_DNA"/>
</dbReference>
<proteinExistence type="predicted"/>
<sequence>MSASIVAYNNSSLSLTSQEITEIPDEKNFEPNSKRVLLNNLRNLPSNQSISKNIDRYANMSQMNRNPLIKNKGKINDDWSQDLKPSLKFSNMIEEDQNDTVKHNRYRSQGSIRKSIFDFNRGVMLQNTNASSTQGVTSQLYTKQSEQQLNTFSNSFKSSNKLLFQPRNSKEYTSGAFKYLGKTSFLNNSIGKVEETSEHPGTIKIQNIKNSESNQQLIQNQFYDDTEKINLIIEEEKSYDSSEGDQLEFKNQVVKVQEEEIKNDSYLKFKQPLEEQEEDYKKKYTYQNLIGQNNLLSLIEEVSPTSQIKEDSSWDDIRIKQIMKRKANIKQQLSHGLSLKKENSEKLYTIQSKDVEMDIQSNTIVLYVNGLNDQPYISKQSLSQDKGGGRVQSYNSAFFEDDQDLDQSKYSNRINQRKLSQFSTKKKVISVMKKLKVSMRNGAQSKKRVLKTQANVRLHNNIQQYL</sequence>
<evidence type="ECO:0000313" key="2">
    <source>
        <dbReference type="Proteomes" id="UP000039865"/>
    </source>
</evidence>
<dbReference type="InParanoid" id="A0A078A8K7"/>
<reference evidence="1 2" key="1">
    <citation type="submission" date="2014-06" db="EMBL/GenBank/DDBJ databases">
        <authorList>
            <person name="Swart Estienne"/>
        </authorList>
    </citation>
    <scope>NUCLEOTIDE SEQUENCE [LARGE SCALE GENOMIC DNA]</scope>
    <source>
        <strain evidence="1 2">130c</strain>
    </source>
</reference>
<dbReference type="AlphaFoldDB" id="A0A078A8K7"/>
<protein>
    <submittedName>
        <fullName evidence="1">Uncharacterized protein</fullName>
    </submittedName>
</protein>
<evidence type="ECO:0000313" key="1">
    <source>
        <dbReference type="EMBL" id="CDW78559.1"/>
    </source>
</evidence>
<accession>A0A078A8K7</accession>